<reference evidence="1 3" key="1">
    <citation type="submission" date="2015-07" db="EMBL/GenBank/DDBJ databases">
        <authorList>
            <consortium name="Consortium for Microbial Forensics and Genomics (microFORGE)"/>
            <person name="Knight B.M."/>
            <person name="Roberts D.P."/>
            <person name="Lin D."/>
            <person name="Hari K."/>
            <person name="Fletcher J."/>
            <person name="Melcher U."/>
            <person name="Blagden T."/>
            <person name="Winegar R.A."/>
        </authorList>
    </citation>
    <scope>NUCLEOTIDE SEQUENCE [LARGE SCALE GENOMIC DNA]</scope>
    <source>
        <strain evidence="1 3">X11-5A</strain>
    </source>
</reference>
<reference evidence="1 3" key="2">
    <citation type="submission" date="2015-09" db="EMBL/GenBank/DDBJ databases">
        <title>Draft genome sequence of Xanthomonas oryzae pv. USA str. X11-5A.</title>
        <authorList>
            <person name="Knight B.M."/>
            <person name="Roberts D.P."/>
            <person name="Lin D."/>
            <person name="Hari K."/>
            <person name="Fletcher J."/>
            <person name="Melcher U."/>
            <person name="Blagden T."/>
            <person name="Winegar R.A."/>
        </authorList>
    </citation>
    <scope>NUCLEOTIDE SEQUENCE [LARGE SCALE GENOMIC DNA]</scope>
    <source>
        <strain evidence="1 3">X11-5A</strain>
    </source>
</reference>
<dbReference type="EMBL" id="LHUJ01000344">
    <property type="protein sequence ID" value="KOR39928.1"/>
    <property type="molecule type" value="Genomic_DNA"/>
</dbReference>
<dbReference type="EMBL" id="LHUJ01000173">
    <property type="protein sequence ID" value="KOR44874.1"/>
    <property type="molecule type" value="Genomic_DNA"/>
</dbReference>
<feature type="non-terminal residue" evidence="1">
    <location>
        <position position="32"/>
    </location>
</feature>
<evidence type="ECO:0000313" key="3">
    <source>
        <dbReference type="Proteomes" id="UP000036790"/>
    </source>
</evidence>
<comment type="caution">
    <text evidence="1">The sequence shown here is derived from an EMBL/GenBank/DDBJ whole genome shotgun (WGS) entry which is preliminary data.</text>
</comment>
<accession>A0AAP0ZHT6</accession>
<sequence>MQLTFGDAEYNGKRKQTRREVFLAEMDQVVPW</sequence>
<evidence type="ECO:0000313" key="1">
    <source>
        <dbReference type="EMBL" id="KOR39928.1"/>
    </source>
</evidence>
<dbReference type="AlphaFoldDB" id="A0AAP0ZHT6"/>
<protein>
    <submittedName>
        <fullName evidence="1">Transposase</fullName>
    </submittedName>
</protein>
<organism evidence="1 3">
    <name type="scientific">Xanthomonas oryzae</name>
    <dbReference type="NCBI Taxonomy" id="347"/>
    <lineage>
        <taxon>Bacteria</taxon>
        <taxon>Pseudomonadati</taxon>
        <taxon>Pseudomonadota</taxon>
        <taxon>Gammaproteobacteria</taxon>
        <taxon>Lysobacterales</taxon>
        <taxon>Lysobacteraceae</taxon>
        <taxon>Xanthomonas</taxon>
    </lineage>
</organism>
<dbReference type="Proteomes" id="UP000036790">
    <property type="component" value="Unassembled WGS sequence"/>
</dbReference>
<proteinExistence type="predicted"/>
<name>A0AAP0ZHT6_9XANT</name>
<gene>
    <name evidence="2" type="ORF">ADT25_09825</name>
    <name evidence="1" type="ORF">ADT25_20810</name>
</gene>
<evidence type="ECO:0000313" key="2">
    <source>
        <dbReference type="EMBL" id="KOR44874.1"/>
    </source>
</evidence>